<evidence type="ECO:0000313" key="5">
    <source>
        <dbReference type="Proteomes" id="UP000007305"/>
    </source>
</evidence>
<dbReference type="EMBL" id="CM007647">
    <property type="protein sequence ID" value="ONL97704.1"/>
    <property type="molecule type" value="Genomic_DNA"/>
</dbReference>
<accession>A0A1D6K1W3</accession>
<dbReference type="AlphaFoldDB" id="A0A1D6K1W3"/>
<keyword evidence="6" id="KW-1267">Proteomics identification</keyword>
<dbReference type="OMA" id="KYTWLQK"/>
<name>A0A1D6K1W3_MAIZE</name>
<reference evidence="4" key="2">
    <citation type="submission" date="2019-07" db="EMBL/GenBank/DDBJ databases">
        <authorList>
            <person name="Seetharam A."/>
            <person name="Woodhouse M."/>
            <person name="Cannon E."/>
        </authorList>
    </citation>
    <scope>NUCLEOTIDE SEQUENCE [LARGE SCALE GENOMIC DNA]</scope>
    <source>
        <strain evidence="4">cv. B73</strain>
    </source>
</reference>
<dbReference type="Gramene" id="Zm00001eb015900_T005">
    <property type="protein sequence ID" value="Zm00001eb015900_P005"/>
    <property type="gene ID" value="Zm00001eb015900"/>
</dbReference>
<feature type="compositionally biased region" description="Basic and acidic residues" evidence="2">
    <location>
        <begin position="34"/>
        <end position="48"/>
    </location>
</feature>
<evidence type="ECO:0000313" key="3">
    <source>
        <dbReference type="EMBL" id="ONL97704.1"/>
    </source>
</evidence>
<feature type="coiled-coil region" evidence="1">
    <location>
        <begin position="228"/>
        <end position="276"/>
    </location>
</feature>
<dbReference type="PaxDb" id="4577-GRMZM2G019991_P01"/>
<feature type="coiled-coil region" evidence="1">
    <location>
        <begin position="130"/>
        <end position="164"/>
    </location>
</feature>
<protein>
    <submittedName>
        <fullName evidence="3">Mitochondrial ATP synthase D chain-related protein</fullName>
    </submittedName>
</protein>
<sequence length="454" mass="50646">MDSKKKRNKKKKGNQGKNAADVTSIAGEAASQNHNHELAPIDHHKGSDADDVMSSVGEELPQYKNHQPNIQADYNGTSAYDTTSSIGECIACYQNNEPMMTQENHKASNAVPADQRSVGLSESSVELDMHRLHEAKLDKLHETIKQLENEKSLWLQKVITMEGELEKLHNEVGCHAQNEVLLEEKLNSLQSGYDVLIKKEEVVDNKVRCIDNINDTLTHQESLLKERLSGLEETNKSLLVQVKVLEEASNNTSEENQMLVKKIYELDSRLQALEAKAAPSEALMIEKSVTKTVMQFPDNKVMDQVHFANSPLQQQTIDFSEGNKLFAERGLSSPVKLNPDNSYRQIYDIPSNDYASNYTEETSIQLPEIGTSNTIVQGHVDVNEHRFDGPRTIEEIVPVPLDEIQIHEDVPGQPGAADEIDEVPFSDAPIIGAPFRLISFVARYVSGADLVNQK</sequence>
<evidence type="ECO:0000256" key="1">
    <source>
        <dbReference type="SAM" id="Coils"/>
    </source>
</evidence>
<reference evidence="3 5" key="1">
    <citation type="submission" date="2015-12" db="EMBL/GenBank/DDBJ databases">
        <title>Update maize B73 reference genome by single molecule sequencing technologies.</title>
        <authorList>
            <consortium name="Maize Genome Sequencing Project"/>
            <person name="Ware D."/>
        </authorList>
    </citation>
    <scope>NUCLEOTIDE SEQUENCE [LARGE SCALE GENOMIC DNA]</scope>
    <source>
        <strain evidence="5">cv. B73</strain>
        <tissue evidence="3">Seedling</tissue>
    </source>
</reference>
<dbReference type="RefSeq" id="XP_035815886.1">
    <property type="nucleotide sequence ID" value="XM_035959993.1"/>
</dbReference>
<dbReference type="Proteomes" id="UP000007305">
    <property type="component" value="Chromosome 1"/>
</dbReference>
<evidence type="ECO:0000256" key="2">
    <source>
        <dbReference type="SAM" id="MobiDB-lite"/>
    </source>
</evidence>
<dbReference type="ExpressionAtlas" id="A0A1D6K1W3">
    <property type="expression patterns" value="baseline and differential"/>
</dbReference>
<reference evidence="4" key="3">
    <citation type="submission" date="2021-05" db="UniProtKB">
        <authorList>
            <consortium name="EnsemblPlants"/>
        </authorList>
    </citation>
    <scope>IDENTIFICATION</scope>
    <source>
        <strain evidence="4">cv. B73</strain>
    </source>
</reference>
<dbReference type="IntAct" id="A0A1D6K1W3">
    <property type="interactions" value="87"/>
</dbReference>
<dbReference type="OrthoDB" id="633301at2759"/>
<proteinExistence type="evidence at protein level"/>
<dbReference type="RefSeq" id="XP_035815926.1">
    <property type="nucleotide sequence ID" value="XM_035960033.1"/>
</dbReference>
<dbReference type="EMBL" id="CM007647">
    <property type="protein sequence ID" value="ONL97701.1"/>
    <property type="molecule type" value="Genomic_DNA"/>
</dbReference>
<organism evidence="3">
    <name type="scientific">Zea mays</name>
    <name type="common">Maize</name>
    <dbReference type="NCBI Taxonomy" id="4577"/>
    <lineage>
        <taxon>Eukaryota</taxon>
        <taxon>Viridiplantae</taxon>
        <taxon>Streptophyta</taxon>
        <taxon>Embryophyta</taxon>
        <taxon>Tracheophyta</taxon>
        <taxon>Spermatophyta</taxon>
        <taxon>Magnoliopsida</taxon>
        <taxon>Liliopsida</taxon>
        <taxon>Poales</taxon>
        <taxon>Poaceae</taxon>
        <taxon>PACMAD clade</taxon>
        <taxon>Panicoideae</taxon>
        <taxon>Andropogonodae</taxon>
        <taxon>Andropogoneae</taxon>
        <taxon>Tripsacinae</taxon>
        <taxon>Zea</taxon>
    </lineage>
</organism>
<feature type="compositionally biased region" description="Basic residues" evidence="2">
    <location>
        <begin position="1"/>
        <end position="14"/>
    </location>
</feature>
<dbReference type="eggNOG" id="ENOG502R8S2">
    <property type="taxonomic scope" value="Eukaryota"/>
</dbReference>
<keyword evidence="1" id="KW-0175">Coiled coil</keyword>
<accession>A0A317Y4F7</accession>
<feature type="region of interest" description="Disordered" evidence="2">
    <location>
        <begin position="1"/>
        <end position="53"/>
    </location>
</feature>
<gene>
    <name evidence="4" type="primary">LOC100192998</name>
    <name evidence="3" type="ORF">ZEAMMB73_Zm00001d029041</name>
</gene>
<dbReference type="SMR" id="A0A1D6K1W3"/>
<dbReference type="RefSeq" id="XP_008645549.1">
    <property type="nucleotide sequence ID" value="XM_008647327.4"/>
</dbReference>
<keyword evidence="5" id="KW-1185">Reference proteome</keyword>
<dbReference type="GeneID" id="100192998"/>
<dbReference type="EnsemblPlants" id="Zm00001eb015900_T005">
    <property type="protein sequence ID" value="Zm00001eb015900_P005"/>
    <property type="gene ID" value="Zm00001eb015900"/>
</dbReference>
<evidence type="ECO:0000313" key="4">
    <source>
        <dbReference type="EnsemblPlants" id="Zm00001eb015900_P005"/>
    </source>
</evidence>
<dbReference type="RefSeq" id="XP_008645596.1">
    <property type="nucleotide sequence ID" value="XM_008647374.4"/>
</dbReference>
<evidence type="ECO:0007829" key="6">
    <source>
        <dbReference type="PeptideAtlas" id="A0A1D6K1W3"/>
    </source>
</evidence>